<dbReference type="InParanoid" id="A0A1E7EZ29"/>
<dbReference type="AlphaFoldDB" id="A0A1E7EZ29"/>
<organism evidence="3 4">
    <name type="scientific">Fragilariopsis cylindrus CCMP1102</name>
    <dbReference type="NCBI Taxonomy" id="635003"/>
    <lineage>
        <taxon>Eukaryota</taxon>
        <taxon>Sar</taxon>
        <taxon>Stramenopiles</taxon>
        <taxon>Ochrophyta</taxon>
        <taxon>Bacillariophyta</taxon>
        <taxon>Bacillariophyceae</taxon>
        <taxon>Bacillariophycidae</taxon>
        <taxon>Bacillariales</taxon>
        <taxon>Bacillariaceae</taxon>
        <taxon>Fragilariopsis</taxon>
    </lineage>
</organism>
<feature type="compositionally biased region" description="Basic and acidic residues" evidence="1">
    <location>
        <begin position="217"/>
        <end position="276"/>
    </location>
</feature>
<feature type="region of interest" description="Disordered" evidence="1">
    <location>
        <begin position="207"/>
        <end position="284"/>
    </location>
</feature>
<dbReference type="Proteomes" id="UP000095751">
    <property type="component" value="Unassembled WGS sequence"/>
</dbReference>
<proteinExistence type="predicted"/>
<evidence type="ECO:0000313" key="3">
    <source>
        <dbReference type="EMBL" id="OEU11079.1"/>
    </source>
</evidence>
<sequence length="284" mass="32075">MTTTKTIIIDNTRTTTTTTTRRRMQTKSSTSVLLFAIMLILAIFSFSANTLFVSATILEQPASDQCTDPFTSFSNKKNEDTNMCEWVAKGKDKRTRKLCNENKKKRKKEKLFGKDVSVKKTCPCTCDNDGFSDGTTDPGDDRTPRLTDVCPDNYEANSECSDKYEDNLTCNYDYTWDGCTEDTSECIPIVSCTCNDNKWACISEARESCDTPGPTRVPKEPQEPQERNKSLLRTLREHTVVRKNGNHHDTGKGEHLRRAARRRDLTEESASDKNGDSCDLLNLD</sequence>
<keyword evidence="4" id="KW-1185">Reference proteome</keyword>
<keyword evidence="2" id="KW-0472">Membrane</keyword>
<feature type="transmembrane region" description="Helical" evidence="2">
    <location>
        <begin position="32"/>
        <end position="58"/>
    </location>
</feature>
<evidence type="ECO:0000256" key="2">
    <source>
        <dbReference type="SAM" id="Phobius"/>
    </source>
</evidence>
<keyword evidence="2" id="KW-1133">Transmembrane helix</keyword>
<gene>
    <name evidence="3" type="ORF">FRACYDRAFT_246182</name>
</gene>
<name>A0A1E7EZ29_9STRA</name>
<accession>A0A1E7EZ29</accession>
<dbReference type="EMBL" id="KV784369">
    <property type="protein sequence ID" value="OEU11079.1"/>
    <property type="molecule type" value="Genomic_DNA"/>
</dbReference>
<keyword evidence="2" id="KW-0812">Transmembrane</keyword>
<dbReference type="KEGG" id="fcy:FRACYDRAFT_246182"/>
<evidence type="ECO:0000313" key="4">
    <source>
        <dbReference type="Proteomes" id="UP000095751"/>
    </source>
</evidence>
<evidence type="ECO:0000256" key="1">
    <source>
        <dbReference type="SAM" id="MobiDB-lite"/>
    </source>
</evidence>
<protein>
    <submittedName>
        <fullName evidence="3">Uncharacterized protein</fullName>
    </submittedName>
</protein>
<reference evidence="3 4" key="1">
    <citation type="submission" date="2016-09" db="EMBL/GenBank/DDBJ databases">
        <title>Extensive genetic diversity and differential bi-allelic expression allows diatom success in the polar Southern Ocean.</title>
        <authorList>
            <consortium name="DOE Joint Genome Institute"/>
            <person name="Mock T."/>
            <person name="Otillar R.P."/>
            <person name="Strauss J."/>
            <person name="Dupont C."/>
            <person name="Frickenhaus S."/>
            <person name="Maumus F."/>
            <person name="Mcmullan M."/>
            <person name="Sanges R."/>
            <person name="Schmutz J."/>
            <person name="Toseland A."/>
            <person name="Valas R."/>
            <person name="Veluchamy A."/>
            <person name="Ward B.J."/>
            <person name="Allen A."/>
            <person name="Barry K."/>
            <person name="Falciatore A."/>
            <person name="Ferrante M."/>
            <person name="Fortunato A.E."/>
            <person name="Gloeckner G."/>
            <person name="Gruber A."/>
            <person name="Hipkin R."/>
            <person name="Janech M."/>
            <person name="Kroth P."/>
            <person name="Leese F."/>
            <person name="Lindquist E."/>
            <person name="Lyon B.R."/>
            <person name="Martin J."/>
            <person name="Mayer C."/>
            <person name="Parker M."/>
            <person name="Quesneville H."/>
            <person name="Raymond J."/>
            <person name="Uhlig C."/>
            <person name="Valentin K.U."/>
            <person name="Worden A.Z."/>
            <person name="Armbrust E.V."/>
            <person name="Bowler C."/>
            <person name="Green B."/>
            <person name="Moulton V."/>
            <person name="Van Oosterhout C."/>
            <person name="Grigoriev I."/>
        </authorList>
    </citation>
    <scope>NUCLEOTIDE SEQUENCE [LARGE SCALE GENOMIC DNA]</scope>
    <source>
        <strain evidence="3 4">CCMP1102</strain>
    </source>
</reference>